<feature type="region of interest" description="Disordered" evidence="1">
    <location>
        <begin position="70"/>
        <end position="116"/>
    </location>
</feature>
<evidence type="ECO:0000256" key="1">
    <source>
        <dbReference type="SAM" id="MobiDB-lite"/>
    </source>
</evidence>
<dbReference type="GeneID" id="109592743"/>
<evidence type="ECO:0000313" key="3">
    <source>
        <dbReference type="Proteomes" id="UP000007879"/>
    </source>
</evidence>
<dbReference type="KEGG" id="aqu:109592743"/>
<proteinExistence type="predicted"/>
<dbReference type="RefSeq" id="XP_019863682.1">
    <property type="nucleotide sequence ID" value="XM_020008123.1"/>
</dbReference>
<dbReference type="AlphaFoldDB" id="A0AAN0K3F6"/>
<protein>
    <submittedName>
        <fullName evidence="2">Uncharacterized protein</fullName>
    </submittedName>
</protein>
<evidence type="ECO:0000313" key="2">
    <source>
        <dbReference type="EnsemblMetazoa" id="XP_019863682.1"/>
    </source>
</evidence>
<dbReference type="EnsemblMetazoa" id="XM_020008123.1">
    <property type="protein sequence ID" value="XP_019863682.1"/>
    <property type="gene ID" value="LOC109592743"/>
</dbReference>
<feature type="compositionally biased region" description="Polar residues" evidence="1">
    <location>
        <begin position="100"/>
        <end position="116"/>
    </location>
</feature>
<reference evidence="3" key="1">
    <citation type="journal article" date="2010" name="Nature">
        <title>The Amphimedon queenslandica genome and the evolution of animal complexity.</title>
        <authorList>
            <person name="Srivastava M."/>
            <person name="Simakov O."/>
            <person name="Chapman J."/>
            <person name="Fahey B."/>
            <person name="Gauthier M.E."/>
            <person name="Mitros T."/>
            <person name="Richards G.S."/>
            <person name="Conaco C."/>
            <person name="Dacre M."/>
            <person name="Hellsten U."/>
            <person name="Larroux C."/>
            <person name="Putnam N.H."/>
            <person name="Stanke M."/>
            <person name="Adamska M."/>
            <person name="Darling A."/>
            <person name="Degnan S.M."/>
            <person name="Oakley T.H."/>
            <person name="Plachetzki D.C."/>
            <person name="Zhai Y."/>
            <person name="Adamski M."/>
            <person name="Calcino A."/>
            <person name="Cummins S.F."/>
            <person name="Goodstein D.M."/>
            <person name="Harris C."/>
            <person name="Jackson D.J."/>
            <person name="Leys S.P."/>
            <person name="Shu S."/>
            <person name="Woodcroft B.J."/>
            <person name="Vervoort M."/>
            <person name="Kosik K.S."/>
            <person name="Manning G."/>
            <person name="Degnan B.M."/>
            <person name="Rokhsar D.S."/>
        </authorList>
    </citation>
    <scope>NUCLEOTIDE SEQUENCE [LARGE SCALE GENOMIC DNA]</scope>
</reference>
<keyword evidence="3" id="KW-1185">Reference proteome</keyword>
<reference evidence="2" key="2">
    <citation type="submission" date="2024-06" db="UniProtKB">
        <authorList>
            <consortium name="EnsemblMetazoa"/>
        </authorList>
    </citation>
    <scope>IDENTIFICATION</scope>
</reference>
<organism evidence="2 3">
    <name type="scientific">Amphimedon queenslandica</name>
    <name type="common">Sponge</name>
    <dbReference type="NCBI Taxonomy" id="400682"/>
    <lineage>
        <taxon>Eukaryota</taxon>
        <taxon>Metazoa</taxon>
        <taxon>Porifera</taxon>
        <taxon>Demospongiae</taxon>
        <taxon>Heteroscleromorpha</taxon>
        <taxon>Haplosclerida</taxon>
        <taxon>Niphatidae</taxon>
        <taxon>Amphimedon</taxon>
    </lineage>
</organism>
<name>A0AAN0K3F6_AMPQE</name>
<dbReference type="Proteomes" id="UP000007879">
    <property type="component" value="Unassembled WGS sequence"/>
</dbReference>
<sequence length="196" mass="21393">IIHIQFMCFIWNFLRLENEHLNNCGQFRAVRDISIRPITANEIEGVDTEEKGPLRTLKRRASEILGISDQHPSVTAARRRSSGELGQRLSISGATRRVSVPNQDESGSVTSVSPSTDIVRRGSARKRKYTVGGLLVEVNELENITNGSVDDPVTDSDINVDSCSRSEGRESEGGGGGHRSLQVGFVIPAVIPETIL</sequence>
<accession>A0AAN0K3F6</accession>
<feature type="region of interest" description="Disordered" evidence="1">
    <location>
        <begin position="145"/>
        <end position="180"/>
    </location>
</feature>